<dbReference type="Gene3D" id="2.60.200.20">
    <property type="match status" value="1"/>
</dbReference>
<dbReference type="Pfam" id="PF00498">
    <property type="entry name" value="FHA"/>
    <property type="match status" value="1"/>
</dbReference>
<feature type="compositionally biased region" description="Basic and acidic residues" evidence="1">
    <location>
        <begin position="535"/>
        <end position="567"/>
    </location>
</feature>
<dbReference type="AlphaFoldDB" id="A0A5N6KX67"/>
<dbReference type="InterPro" id="IPR008984">
    <property type="entry name" value="SMAD_FHA_dom_sf"/>
</dbReference>
<feature type="compositionally biased region" description="Pro residues" evidence="1">
    <location>
        <begin position="394"/>
        <end position="404"/>
    </location>
</feature>
<proteinExistence type="predicted"/>
<dbReference type="InterPro" id="IPR051176">
    <property type="entry name" value="Cent_Immune-Sig_Mod"/>
</dbReference>
<dbReference type="PANTHER" id="PTHR15715:SF46">
    <property type="entry name" value="TO VACUOLE TARGETING VPS64, PUTATIVE (AFU_ORTHOLOGUE AFUA_2G02420)-RELATED"/>
    <property type="match status" value="1"/>
</dbReference>
<feature type="compositionally biased region" description="Acidic residues" evidence="1">
    <location>
        <begin position="585"/>
        <end position="604"/>
    </location>
</feature>
<feature type="compositionally biased region" description="Polar residues" evidence="1">
    <location>
        <begin position="129"/>
        <end position="147"/>
    </location>
</feature>
<feature type="compositionally biased region" description="Low complexity" evidence="1">
    <location>
        <begin position="43"/>
        <end position="68"/>
    </location>
</feature>
<protein>
    <recommendedName>
        <fullName evidence="2">FHA domain-containing protein</fullName>
    </recommendedName>
</protein>
<name>A0A5N6KX67_9ROSI</name>
<feature type="region of interest" description="Disordered" evidence="1">
    <location>
        <begin position="364"/>
        <end position="383"/>
    </location>
</feature>
<dbReference type="SMART" id="SM00240">
    <property type="entry name" value="FHA"/>
    <property type="match status" value="1"/>
</dbReference>
<dbReference type="GO" id="GO:0005737">
    <property type="term" value="C:cytoplasm"/>
    <property type="evidence" value="ECO:0007669"/>
    <property type="project" value="TreeGrafter"/>
</dbReference>
<dbReference type="Proteomes" id="UP000327013">
    <property type="component" value="Unassembled WGS sequence"/>
</dbReference>
<organism evidence="3 4">
    <name type="scientific">Carpinus fangiana</name>
    <dbReference type="NCBI Taxonomy" id="176857"/>
    <lineage>
        <taxon>Eukaryota</taxon>
        <taxon>Viridiplantae</taxon>
        <taxon>Streptophyta</taxon>
        <taxon>Embryophyta</taxon>
        <taxon>Tracheophyta</taxon>
        <taxon>Spermatophyta</taxon>
        <taxon>Magnoliopsida</taxon>
        <taxon>eudicotyledons</taxon>
        <taxon>Gunneridae</taxon>
        <taxon>Pentapetalae</taxon>
        <taxon>rosids</taxon>
        <taxon>fabids</taxon>
        <taxon>Fagales</taxon>
        <taxon>Betulaceae</taxon>
        <taxon>Carpinus</taxon>
    </lineage>
</organism>
<feature type="region of interest" description="Disordered" evidence="1">
    <location>
        <begin position="474"/>
        <end position="512"/>
    </location>
</feature>
<dbReference type="PANTHER" id="PTHR15715">
    <property type="entry name" value="CENTROSOMAL PROTEIN OF 170 KDA"/>
    <property type="match status" value="1"/>
</dbReference>
<dbReference type="InterPro" id="IPR000253">
    <property type="entry name" value="FHA_dom"/>
</dbReference>
<dbReference type="OrthoDB" id="687730at2759"/>
<feature type="domain" description="FHA" evidence="2">
    <location>
        <begin position="181"/>
        <end position="238"/>
    </location>
</feature>
<reference evidence="3 4" key="1">
    <citation type="submission" date="2019-06" db="EMBL/GenBank/DDBJ databases">
        <title>A chromosomal-level reference genome of Carpinus fangiana (Coryloideae, Betulaceae).</title>
        <authorList>
            <person name="Yang X."/>
            <person name="Wang Z."/>
            <person name="Zhang L."/>
            <person name="Hao G."/>
            <person name="Liu J."/>
            <person name="Yang Y."/>
        </authorList>
    </citation>
    <scope>NUCLEOTIDE SEQUENCE [LARGE SCALE GENOMIC DNA]</scope>
    <source>
        <strain evidence="3">Cfa_2016G</strain>
        <tissue evidence="3">Leaf</tissue>
    </source>
</reference>
<feature type="region of interest" description="Disordered" evidence="1">
    <location>
        <begin position="530"/>
        <end position="653"/>
    </location>
</feature>
<evidence type="ECO:0000256" key="1">
    <source>
        <dbReference type="SAM" id="MobiDB-lite"/>
    </source>
</evidence>
<feature type="compositionally biased region" description="Polar residues" evidence="1">
    <location>
        <begin position="69"/>
        <end position="78"/>
    </location>
</feature>
<comment type="caution">
    <text evidence="3">The sequence shown here is derived from an EMBL/GenBank/DDBJ whole genome shotgun (WGS) entry which is preliminary data.</text>
</comment>
<feature type="region of interest" description="Disordered" evidence="1">
    <location>
        <begin position="1"/>
        <end position="120"/>
    </location>
</feature>
<feature type="region of interest" description="Disordered" evidence="1">
    <location>
        <begin position="390"/>
        <end position="435"/>
    </location>
</feature>
<dbReference type="SUPFAM" id="SSF49879">
    <property type="entry name" value="SMAD/FHA domain"/>
    <property type="match status" value="1"/>
</dbReference>
<feature type="compositionally biased region" description="Polar residues" evidence="1">
    <location>
        <begin position="100"/>
        <end position="120"/>
    </location>
</feature>
<feature type="compositionally biased region" description="Basic and acidic residues" evidence="1">
    <location>
        <begin position="474"/>
        <end position="485"/>
    </location>
</feature>
<evidence type="ECO:0000313" key="3">
    <source>
        <dbReference type="EMBL" id="KAB8356421.1"/>
    </source>
</evidence>
<accession>A0A5N6KX67</accession>
<dbReference type="EMBL" id="VIBQ01000016">
    <property type="protein sequence ID" value="KAB8356421.1"/>
    <property type="molecule type" value="Genomic_DNA"/>
</dbReference>
<feature type="region of interest" description="Disordered" evidence="1">
    <location>
        <begin position="129"/>
        <end position="148"/>
    </location>
</feature>
<gene>
    <name evidence="3" type="ORF">FH972_024004</name>
</gene>
<keyword evidence="4" id="KW-1185">Reference proteome</keyword>
<sequence>MTAVASPPSYPNALARNGWSGPGVATMSQDEVSHIFVPRKSAQRSNSSSSLSSQSSTSSSASAASTQSNGTAINGDISSTRRKPPRGLWPSSAKSEPVSGISSARSQPVNAGPSGTSAASAISALHTPQVPSQHMGQGQAQNGTSRGQALAAENPAMLNLMPMNGTFERKTITVPHSPEVLRIGRQTNAKTVPTPLNGYFDSKVLSRQHAEVWAERDGKIWIRDVKSSNGTFVNGKRLSQENRDSEPHPLKENDIVELGIDIISEDQKTVVHHKVAARVEHAGPVGIPQPPPEMEHDAFSQMRNRSGTNHNRFGNNMSAAAYHAKWLQPVTVEQIAKRLQKELRQARLQSQDLQNTGAFVDAVIANANPPPPPPQKIQSPSKSDLNRARFALLPPAPPPNQPLPEKPDAARQQRSSLRRSETERPPLSLLNGSPIRTEGQSIASLVEALTSARSEISTQSEKLKELEDTLVKEREARASAEERAGRLASGSGPNTPIDDSVSPSTDENDPSVRMQHRLELLQAEMEQVRTQMETYRQRAETAESENETSKKSLAEMVESIHKRDRSSLRKRGTKRAVVDDITTPTEEDLDEEGFEDDEFTEEIDSVLSKHLTRQATERSGGPLSPSRASDGRGTSAAEQGALGDSWRHDGAEE</sequence>
<dbReference type="PROSITE" id="PS50006">
    <property type="entry name" value="FHA_DOMAIN"/>
    <property type="match status" value="1"/>
</dbReference>
<dbReference type="CDD" id="cd22679">
    <property type="entry name" value="FHA_SLMAP"/>
    <property type="match status" value="1"/>
</dbReference>
<evidence type="ECO:0000313" key="4">
    <source>
        <dbReference type="Proteomes" id="UP000327013"/>
    </source>
</evidence>
<evidence type="ECO:0000259" key="2">
    <source>
        <dbReference type="PROSITE" id="PS50006"/>
    </source>
</evidence>